<accession>A0A8D9AG45</accession>
<feature type="transmembrane region" description="Helical" evidence="1">
    <location>
        <begin position="55"/>
        <end position="76"/>
    </location>
</feature>
<dbReference type="EMBL" id="HBUF01563304">
    <property type="protein sequence ID" value="CAG6763386.1"/>
    <property type="molecule type" value="Transcribed_RNA"/>
</dbReference>
<organism evidence="2">
    <name type="scientific">Cacopsylla melanoneura</name>
    <dbReference type="NCBI Taxonomy" id="428564"/>
    <lineage>
        <taxon>Eukaryota</taxon>
        <taxon>Metazoa</taxon>
        <taxon>Ecdysozoa</taxon>
        <taxon>Arthropoda</taxon>
        <taxon>Hexapoda</taxon>
        <taxon>Insecta</taxon>
        <taxon>Pterygota</taxon>
        <taxon>Neoptera</taxon>
        <taxon>Paraneoptera</taxon>
        <taxon>Hemiptera</taxon>
        <taxon>Sternorrhyncha</taxon>
        <taxon>Psylloidea</taxon>
        <taxon>Psyllidae</taxon>
        <taxon>Psyllinae</taxon>
        <taxon>Cacopsylla</taxon>
    </lineage>
</organism>
<keyword evidence="1" id="KW-1133">Transmembrane helix</keyword>
<dbReference type="AlphaFoldDB" id="A0A8D9AG45"/>
<keyword evidence="1" id="KW-0812">Transmembrane</keyword>
<evidence type="ECO:0000313" key="2">
    <source>
        <dbReference type="EMBL" id="CAG6763386.1"/>
    </source>
</evidence>
<feature type="transmembrane region" description="Helical" evidence="1">
    <location>
        <begin position="20"/>
        <end position="43"/>
    </location>
</feature>
<name>A0A8D9AG45_9HEMI</name>
<proteinExistence type="predicted"/>
<sequence length="169" mass="17481">MTSSLDISLKKNSPHGVARVVIGSISSASFGFSFVFNCCLGFFSPVVGSISDSSSFSFILASPTFLFLALLLGFLTFSVESFIGVSKVFGKCLALSSGFSFGGGLVLSLFMGVSKFFGSGLPLSSCFLSFAAVASSLMFSFGAGLSLSSCFKLSSSSPPPPLSPWSIPF</sequence>
<keyword evidence="1" id="KW-0472">Membrane</keyword>
<protein>
    <submittedName>
        <fullName evidence="2">Uncharacterized protein</fullName>
    </submittedName>
</protein>
<evidence type="ECO:0000256" key="1">
    <source>
        <dbReference type="SAM" id="Phobius"/>
    </source>
</evidence>
<feature type="transmembrane region" description="Helical" evidence="1">
    <location>
        <begin position="88"/>
        <end position="110"/>
    </location>
</feature>
<feature type="transmembrane region" description="Helical" evidence="1">
    <location>
        <begin position="122"/>
        <end position="147"/>
    </location>
</feature>
<reference evidence="2" key="1">
    <citation type="submission" date="2021-05" db="EMBL/GenBank/DDBJ databases">
        <authorList>
            <person name="Alioto T."/>
            <person name="Alioto T."/>
            <person name="Gomez Garrido J."/>
        </authorList>
    </citation>
    <scope>NUCLEOTIDE SEQUENCE</scope>
</reference>